<feature type="compositionally biased region" description="Basic and acidic residues" evidence="1">
    <location>
        <begin position="175"/>
        <end position="186"/>
    </location>
</feature>
<proteinExistence type="predicted"/>
<feature type="region of interest" description="Disordered" evidence="1">
    <location>
        <begin position="142"/>
        <end position="186"/>
    </location>
</feature>
<organism evidence="2 3">
    <name type="scientific">Streptomyces kaniharaensis</name>
    <dbReference type="NCBI Taxonomy" id="212423"/>
    <lineage>
        <taxon>Bacteria</taxon>
        <taxon>Bacillati</taxon>
        <taxon>Actinomycetota</taxon>
        <taxon>Actinomycetes</taxon>
        <taxon>Kitasatosporales</taxon>
        <taxon>Streptomycetaceae</taxon>
        <taxon>Streptomyces</taxon>
    </lineage>
</organism>
<dbReference type="Proteomes" id="UP000450000">
    <property type="component" value="Unassembled WGS sequence"/>
</dbReference>
<name>A0A6N7KT64_9ACTN</name>
<dbReference type="OrthoDB" id="5144858at2"/>
<comment type="caution">
    <text evidence="2">The sequence shown here is derived from an EMBL/GenBank/DDBJ whole genome shotgun (WGS) entry which is preliminary data.</text>
</comment>
<protein>
    <submittedName>
        <fullName evidence="2">Uncharacterized protein</fullName>
    </submittedName>
</protein>
<evidence type="ECO:0000313" key="2">
    <source>
        <dbReference type="EMBL" id="MQS14786.1"/>
    </source>
</evidence>
<evidence type="ECO:0000256" key="1">
    <source>
        <dbReference type="SAM" id="MobiDB-lite"/>
    </source>
</evidence>
<gene>
    <name evidence="2" type="ORF">F7Q99_21605</name>
</gene>
<evidence type="ECO:0000313" key="3">
    <source>
        <dbReference type="Proteomes" id="UP000450000"/>
    </source>
</evidence>
<keyword evidence="3" id="KW-1185">Reference proteome</keyword>
<dbReference type="RefSeq" id="WP_153463877.1">
    <property type="nucleotide sequence ID" value="NZ_WBOF01000001.1"/>
</dbReference>
<sequence>MTSSPSGDSLAARPPAELHLPARQVHFISGVVRMPDYQLTSVPRDFLCEHTPSKSRVLALVAHDGGPASLQAVLTCREPEVAHRAAQLLLSALRSRPGPWVAERVDDLCGQLPDAPAASLRQAVERALAGIWTASAGTLINWPEGRADAGSDDGDDLKGDNLDGDGESDQDGEESDRATRTPHDARLRDLAGPVVRVAMLREFHVHDRKALLDAAAEQGWTALPAEDLTDDDPHDLVGAVMWLADPAIEIEGADSLLDRTQGFCLRRDKGHEVAQWSAEPIVEDFGAGWRQPETDRSEESTRDEELPDFAEIFRVESAHCDDPECGEEPCQWQLTPRTADILHTTLCLLADEAYDDADELGDGRLVPDEHEGNWGVFARLPKLTFDADLQWRRRFARAADDLADDLEHGRWPQPTCTAEELALHLALDDARDRATELDEEDDSDTHSMLPTHPDDYDYGTCTEMFFQDTDVLMLYSPRFDGIEDPDADTNQQLGGGDLRAKAWFEPFLNVKTRDPHRGFRR</sequence>
<accession>A0A6N7KT64</accession>
<dbReference type="EMBL" id="WBOF01000001">
    <property type="protein sequence ID" value="MQS14786.1"/>
    <property type="molecule type" value="Genomic_DNA"/>
</dbReference>
<feature type="compositionally biased region" description="Acidic residues" evidence="1">
    <location>
        <begin position="162"/>
        <end position="174"/>
    </location>
</feature>
<reference evidence="2 3" key="1">
    <citation type="submission" date="2019-09" db="EMBL/GenBank/DDBJ databases">
        <title>Genome Sequences of Streptomyces kaniharaensis ATCC 21070.</title>
        <authorList>
            <person name="Zhu W."/>
            <person name="De Crecy-Lagard V."/>
            <person name="Richards N.G."/>
        </authorList>
    </citation>
    <scope>NUCLEOTIDE SEQUENCE [LARGE SCALE GENOMIC DNA]</scope>
    <source>
        <strain evidence="2 3">SF-557</strain>
    </source>
</reference>
<dbReference type="AlphaFoldDB" id="A0A6N7KT64"/>
<feature type="region of interest" description="Disordered" evidence="1">
    <location>
        <begin position="432"/>
        <end position="451"/>
    </location>
</feature>